<dbReference type="Gene3D" id="3.40.630.10">
    <property type="entry name" value="Zn peptidases"/>
    <property type="match status" value="1"/>
</dbReference>
<feature type="binding site" evidence="2">
    <location>
        <position position="152"/>
    </location>
    <ligand>
        <name>Mn(2+)</name>
        <dbReference type="ChEBI" id="CHEBI:29035"/>
        <label>2</label>
    </ligand>
</feature>
<dbReference type="InterPro" id="IPR036264">
    <property type="entry name" value="Bact_exopeptidase_dim_dom"/>
</dbReference>
<reference evidence="4" key="1">
    <citation type="submission" date="2020-10" db="EMBL/GenBank/DDBJ databases">
        <authorList>
            <person name="Gilroy R."/>
        </authorList>
    </citation>
    <scope>NUCLEOTIDE SEQUENCE</scope>
    <source>
        <strain evidence="4">ChiGjej1B1-2707</strain>
    </source>
</reference>
<evidence type="ECO:0000259" key="3">
    <source>
        <dbReference type="Pfam" id="PF07687"/>
    </source>
</evidence>
<dbReference type="GO" id="GO:0019877">
    <property type="term" value="P:diaminopimelate biosynthetic process"/>
    <property type="evidence" value="ECO:0007669"/>
    <property type="project" value="UniProtKB-ARBA"/>
</dbReference>
<keyword evidence="1" id="KW-0378">Hydrolase</keyword>
<dbReference type="GO" id="GO:0046872">
    <property type="term" value="F:metal ion binding"/>
    <property type="evidence" value="ECO:0007669"/>
    <property type="project" value="UniProtKB-KW"/>
</dbReference>
<gene>
    <name evidence="4" type="ORF">IAA69_03665</name>
</gene>
<sequence>MADSAITQRIKELGARWEPYIIEQRRKFHAHPELGFKEFWTTEEIARELDALGVPYERPTETGIVATIKGTAPGAYREDGVPQRRIALRADIDALPVDEQTGASYASAVEGVMHACGHDCHIAMMLGAVRMLCETRDALEGEVRVLFQPAEEISSGARAFIEAGVLDGVDTIYGAHIWSEVKAGTVSVESGPRMANTDWFRVDIDGVSAHGAMPHKGVDALVVGAELIDALQIIVSRDVPPFEPAVLTIGEFHAGVAKNVMAGTAYLTGTVRTFSPELRVQLRERMERIIRMAAEAFGAEAVLTWTPGNAALHNDPACAARAQKSVAAVLGPQALAHYEGTLSGEDFSEYLHEVPGVFAFIGARNPDVGADYPQHSCYYTVDESVLVGGAMVAAQYAHDYLAGA</sequence>
<organism evidence="4 5">
    <name type="scientific">Candidatus Aveggerthella stercoripullorum</name>
    <dbReference type="NCBI Taxonomy" id="2840688"/>
    <lineage>
        <taxon>Bacteria</taxon>
        <taxon>Bacillati</taxon>
        <taxon>Actinomycetota</taxon>
        <taxon>Coriobacteriia</taxon>
        <taxon>Eggerthellales</taxon>
        <taxon>Eggerthellaceae</taxon>
        <taxon>Eggerthellaceae incertae sedis</taxon>
        <taxon>Candidatus Aveggerthella</taxon>
    </lineage>
</organism>
<dbReference type="SUPFAM" id="SSF53187">
    <property type="entry name" value="Zn-dependent exopeptidases"/>
    <property type="match status" value="1"/>
</dbReference>
<dbReference type="PANTHER" id="PTHR11014">
    <property type="entry name" value="PEPTIDASE M20 FAMILY MEMBER"/>
    <property type="match status" value="1"/>
</dbReference>
<dbReference type="PIRSF" id="PIRSF005962">
    <property type="entry name" value="Pept_M20D_amidohydro"/>
    <property type="match status" value="1"/>
</dbReference>
<dbReference type="FunFam" id="3.30.70.360:FF:000001">
    <property type="entry name" value="N-acetyldiaminopimelate deacetylase"/>
    <property type="match status" value="1"/>
</dbReference>
<feature type="binding site" evidence="2">
    <location>
        <position position="118"/>
    </location>
    <ligand>
        <name>Mn(2+)</name>
        <dbReference type="ChEBI" id="CHEBI:29035"/>
        <label>2</label>
    </ligand>
</feature>
<dbReference type="Proteomes" id="UP000824261">
    <property type="component" value="Unassembled WGS sequence"/>
</dbReference>
<comment type="caution">
    <text evidence="4">The sequence shown here is derived from an EMBL/GenBank/DDBJ whole genome shotgun (WGS) entry which is preliminary data.</text>
</comment>
<proteinExistence type="predicted"/>
<dbReference type="AlphaFoldDB" id="A0A9D1A010"/>
<dbReference type="InterPro" id="IPR002933">
    <property type="entry name" value="Peptidase_M20"/>
</dbReference>
<feature type="binding site" evidence="2">
    <location>
        <position position="116"/>
    </location>
    <ligand>
        <name>Mn(2+)</name>
        <dbReference type="ChEBI" id="CHEBI:29035"/>
        <label>2</label>
    </ligand>
</feature>
<name>A0A9D1A010_9ACTN</name>
<dbReference type="SUPFAM" id="SSF55031">
    <property type="entry name" value="Bacterial exopeptidase dimerisation domain"/>
    <property type="match status" value="1"/>
</dbReference>
<keyword evidence="2" id="KW-0464">Manganese</keyword>
<feature type="domain" description="Peptidase M20 dimerisation" evidence="3">
    <location>
        <begin position="198"/>
        <end position="292"/>
    </location>
</feature>
<keyword evidence="2" id="KW-0479">Metal-binding</keyword>
<comment type="cofactor">
    <cofactor evidence="2">
        <name>Mn(2+)</name>
        <dbReference type="ChEBI" id="CHEBI:29035"/>
    </cofactor>
    <text evidence="2">The Mn(2+) ion enhances activity.</text>
</comment>
<dbReference type="Pfam" id="PF07687">
    <property type="entry name" value="M20_dimer"/>
    <property type="match status" value="1"/>
</dbReference>
<dbReference type="EMBL" id="DVGB01000044">
    <property type="protein sequence ID" value="HIR01341.1"/>
    <property type="molecule type" value="Genomic_DNA"/>
</dbReference>
<dbReference type="Pfam" id="PF01546">
    <property type="entry name" value="Peptidase_M20"/>
    <property type="match status" value="1"/>
</dbReference>
<evidence type="ECO:0000313" key="5">
    <source>
        <dbReference type="Proteomes" id="UP000824261"/>
    </source>
</evidence>
<dbReference type="PANTHER" id="PTHR11014:SF63">
    <property type="entry name" value="METALLOPEPTIDASE, PUTATIVE (AFU_ORTHOLOGUE AFUA_6G09600)-RELATED"/>
    <property type="match status" value="1"/>
</dbReference>
<dbReference type="GO" id="GO:0050118">
    <property type="term" value="F:N-acetyldiaminopimelate deacetylase activity"/>
    <property type="evidence" value="ECO:0007669"/>
    <property type="project" value="UniProtKB-ARBA"/>
</dbReference>
<dbReference type="Gene3D" id="3.30.70.360">
    <property type="match status" value="1"/>
</dbReference>
<evidence type="ECO:0000313" key="4">
    <source>
        <dbReference type="EMBL" id="HIR01341.1"/>
    </source>
</evidence>
<evidence type="ECO:0000256" key="2">
    <source>
        <dbReference type="PIRSR" id="PIRSR005962-1"/>
    </source>
</evidence>
<accession>A0A9D1A010</accession>
<feature type="binding site" evidence="2">
    <location>
        <position position="176"/>
    </location>
    <ligand>
        <name>Mn(2+)</name>
        <dbReference type="ChEBI" id="CHEBI:29035"/>
        <label>2</label>
    </ligand>
</feature>
<protein>
    <submittedName>
        <fullName evidence="4">Amidohydrolase</fullName>
    </submittedName>
</protein>
<feature type="binding site" evidence="2">
    <location>
        <position position="375"/>
    </location>
    <ligand>
        <name>Mn(2+)</name>
        <dbReference type="ChEBI" id="CHEBI:29035"/>
        <label>2</label>
    </ligand>
</feature>
<reference evidence="4" key="2">
    <citation type="journal article" date="2021" name="PeerJ">
        <title>Extensive microbial diversity within the chicken gut microbiome revealed by metagenomics and culture.</title>
        <authorList>
            <person name="Gilroy R."/>
            <person name="Ravi A."/>
            <person name="Getino M."/>
            <person name="Pursley I."/>
            <person name="Horton D.L."/>
            <person name="Alikhan N.F."/>
            <person name="Baker D."/>
            <person name="Gharbi K."/>
            <person name="Hall N."/>
            <person name="Watson M."/>
            <person name="Adriaenssens E.M."/>
            <person name="Foster-Nyarko E."/>
            <person name="Jarju S."/>
            <person name="Secka A."/>
            <person name="Antonio M."/>
            <person name="Oren A."/>
            <person name="Chaudhuri R.R."/>
            <person name="La Ragione R."/>
            <person name="Hildebrand F."/>
            <person name="Pallen M.J."/>
        </authorList>
    </citation>
    <scope>NUCLEOTIDE SEQUENCE</scope>
    <source>
        <strain evidence="4">ChiGjej1B1-2707</strain>
    </source>
</reference>
<dbReference type="InterPro" id="IPR017439">
    <property type="entry name" value="Amidohydrolase"/>
</dbReference>
<dbReference type="InterPro" id="IPR011650">
    <property type="entry name" value="Peptidase_M20_dimer"/>
</dbReference>
<dbReference type="NCBIfam" id="TIGR01891">
    <property type="entry name" value="amidohydrolases"/>
    <property type="match status" value="1"/>
</dbReference>
<evidence type="ECO:0000256" key="1">
    <source>
        <dbReference type="ARBA" id="ARBA00022801"/>
    </source>
</evidence>